<gene>
    <name evidence="1" type="ORF">MNBD_GAMMA25-390</name>
</gene>
<name>A0A3B1B6I9_9ZZZZ</name>
<reference evidence="1" key="1">
    <citation type="submission" date="2018-06" db="EMBL/GenBank/DDBJ databases">
        <authorList>
            <person name="Zhirakovskaya E."/>
        </authorList>
    </citation>
    <scope>NUCLEOTIDE SEQUENCE</scope>
</reference>
<dbReference type="AlphaFoldDB" id="A0A3B1B6I9"/>
<dbReference type="EMBL" id="UOFY01000017">
    <property type="protein sequence ID" value="VAX07523.1"/>
    <property type="molecule type" value="Genomic_DNA"/>
</dbReference>
<accession>A0A3B1B6I9</accession>
<sequence length="98" mass="11706">MRFQLTCQKKGGRQKKLDDYRDYIVYLLETFPLLSAVKVQRKLQIQHPDLVLSPRTIRRYVKQLKETVVSKQMRTTSRFWIMCRVSNARLIRANYGVS</sequence>
<protein>
    <submittedName>
        <fullName evidence="1">Uncharacterized protein</fullName>
    </submittedName>
</protein>
<proteinExistence type="predicted"/>
<organism evidence="1">
    <name type="scientific">hydrothermal vent metagenome</name>
    <dbReference type="NCBI Taxonomy" id="652676"/>
    <lineage>
        <taxon>unclassified sequences</taxon>
        <taxon>metagenomes</taxon>
        <taxon>ecological metagenomes</taxon>
    </lineage>
</organism>
<evidence type="ECO:0000313" key="1">
    <source>
        <dbReference type="EMBL" id="VAX07523.1"/>
    </source>
</evidence>